<reference evidence="1" key="1">
    <citation type="submission" date="2020-10" db="EMBL/GenBank/DDBJ databases">
        <title>Sequencing the genomes of 1000 actinobacteria strains.</title>
        <authorList>
            <person name="Klenk H.-P."/>
        </authorList>
    </citation>
    <scope>NUCLEOTIDE SEQUENCE</scope>
    <source>
        <strain evidence="1">DSM 45354</strain>
    </source>
</reference>
<dbReference type="Proteomes" id="UP000638648">
    <property type="component" value="Unassembled WGS sequence"/>
</dbReference>
<dbReference type="AlphaFoldDB" id="A0A927MV71"/>
<evidence type="ECO:0000313" key="2">
    <source>
        <dbReference type="Proteomes" id="UP000638648"/>
    </source>
</evidence>
<protein>
    <submittedName>
        <fullName evidence="1">Uncharacterized protein</fullName>
    </submittedName>
</protein>
<keyword evidence="2" id="KW-1185">Reference proteome</keyword>
<name>A0A927MV71_9ACTN</name>
<evidence type="ECO:0000313" key="1">
    <source>
        <dbReference type="EMBL" id="MBE1603910.1"/>
    </source>
</evidence>
<accession>A0A927MV71</accession>
<gene>
    <name evidence="1" type="ORF">HEB94_000758</name>
</gene>
<proteinExistence type="predicted"/>
<dbReference type="RefSeq" id="WP_192748608.1">
    <property type="nucleotide sequence ID" value="NZ_BAABJL010000073.1"/>
</dbReference>
<organism evidence="1 2">
    <name type="scientific">Actinopolymorpha pittospori</name>
    <dbReference type="NCBI Taxonomy" id="648752"/>
    <lineage>
        <taxon>Bacteria</taxon>
        <taxon>Bacillati</taxon>
        <taxon>Actinomycetota</taxon>
        <taxon>Actinomycetes</taxon>
        <taxon>Propionibacteriales</taxon>
        <taxon>Actinopolymorphaceae</taxon>
        <taxon>Actinopolymorpha</taxon>
    </lineage>
</organism>
<sequence length="89" mass="10172">MSTSGRPDRRRAIRAGELDKVIRSRIVPVREEIDMATTYLAGRRANDPARSFLLLTAQQRTRSSIARHLHPVDLPGVDRLIARIRHEHP</sequence>
<dbReference type="EMBL" id="JADBEM010000001">
    <property type="protein sequence ID" value="MBE1603910.1"/>
    <property type="molecule type" value="Genomic_DNA"/>
</dbReference>
<comment type="caution">
    <text evidence="1">The sequence shown here is derived from an EMBL/GenBank/DDBJ whole genome shotgun (WGS) entry which is preliminary data.</text>
</comment>